<sequence>MEVCNCILIPINILRKEKKIQKTKSVDFKPHSSLTTPQDICDITQKIEYQSLVGSPMYLITATYPDLTYTISILCKFNSSHAIEHLLQAK</sequence>
<proteinExistence type="predicted"/>
<keyword evidence="2" id="KW-1185">Reference proteome</keyword>
<protein>
    <submittedName>
        <fullName evidence="1">Uncharacterized protein</fullName>
    </submittedName>
</protein>
<evidence type="ECO:0000313" key="1">
    <source>
        <dbReference type="EMBL" id="RPB01970.1"/>
    </source>
</evidence>
<dbReference type="OrthoDB" id="3344688at2759"/>
<reference evidence="1 2" key="1">
    <citation type="journal article" date="2018" name="Nat. Ecol. Evol.">
        <title>Pezizomycetes genomes reveal the molecular basis of ectomycorrhizal truffle lifestyle.</title>
        <authorList>
            <person name="Murat C."/>
            <person name="Payen T."/>
            <person name="Noel B."/>
            <person name="Kuo A."/>
            <person name="Morin E."/>
            <person name="Chen J."/>
            <person name="Kohler A."/>
            <person name="Krizsan K."/>
            <person name="Balestrini R."/>
            <person name="Da Silva C."/>
            <person name="Montanini B."/>
            <person name="Hainaut M."/>
            <person name="Levati E."/>
            <person name="Barry K.W."/>
            <person name="Belfiori B."/>
            <person name="Cichocki N."/>
            <person name="Clum A."/>
            <person name="Dockter R.B."/>
            <person name="Fauchery L."/>
            <person name="Guy J."/>
            <person name="Iotti M."/>
            <person name="Le Tacon F."/>
            <person name="Lindquist E.A."/>
            <person name="Lipzen A."/>
            <person name="Malagnac F."/>
            <person name="Mello A."/>
            <person name="Molinier V."/>
            <person name="Miyauchi S."/>
            <person name="Poulain J."/>
            <person name="Riccioni C."/>
            <person name="Rubini A."/>
            <person name="Sitrit Y."/>
            <person name="Splivallo R."/>
            <person name="Traeger S."/>
            <person name="Wang M."/>
            <person name="Zifcakova L."/>
            <person name="Wipf D."/>
            <person name="Zambonelli A."/>
            <person name="Paolocci F."/>
            <person name="Nowrousian M."/>
            <person name="Ottonello S."/>
            <person name="Baldrian P."/>
            <person name="Spatafora J.W."/>
            <person name="Henrissat B."/>
            <person name="Nagy L.G."/>
            <person name="Aury J.M."/>
            <person name="Wincker P."/>
            <person name="Grigoriev I.V."/>
            <person name="Bonfante P."/>
            <person name="Martin F.M."/>
        </authorList>
    </citation>
    <scope>NUCLEOTIDE SEQUENCE [LARGE SCALE GENOMIC DNA]</scope>
    <source>
        <strain evidence="1 2">120613-1</strain>
    </source>
</reference>
<dbReference type="Proteomes" id="UP000276215">
    <property type="component" value="Unassembled WGS sequence"/>
</dbReference>
<accession>A0A3N4JUG2</accession>
<organism evidence="1 2">
    <name type="scientific">Choiromyces venosus 120613-1</name>
    <dbReference type="NCBI Taxonomy" id="1336337"/>
    <lineage>
        <taxon>Eukaryota</taxon>
        <taxon>Fungi</taxon>
        <taxon>Dikarya</taxon>
        <taxon>Ascomycota</taxon>
        <taxon>Pezizomycotina</taxon>
        <taxon>Pezizomycetes</taxon>
        <taxon>Pezizales</taxon>
        <taxon>Tuberaceae</taxon>
        <taxon>Choiromyces</taxon>
    </lineage>
</organism>
<evidence type="ECO:0000313" key="2">
    <source>
        <dbReference type="Proteomes" id="UP000276215"/>
    </source>
</evidence>
<dbReference type="AlphaFoldDB" id="A0A3N4JUG2"/>
<name>A0A3N4JUG2_9PEZI</name>
<dbReference type="EMBL" id="ML120370">
    <property type="protein sequence ID" value="RPB01970.1"/>
    <property type="molecule type" value="Genomic_DNA"/>
</dbReference>
<gene>
    <name evidence="1" type="ORF">L873DRAFT_1884584</name>
</gene>